<gene>
    <name evidence="2" type="ORF">ACFPFU_00110</name>
</gene>
<feature type="transmembrane region" description="Helical" evidence="1">
    <location>
        <begin position="57"/>
        <end position="78"/>
    </location>
</feature>
<proteinExistence type="predicted"/>
<organism evidence="2 3">
    <name type="scientific">Negadavirga shengliensis</name>
    <dbReference type="NCBI Taxonomy" id="1389218"/>
    <lineage>
        <taxon>Bacteria</taxon>
        <taxon>Pseudomonadati</taxon>
        <taxon>Bacteroidota</taxon>
        <taxon>Cytophagia</taxon>
        <taxon>Cytophagales</taxon>
        <taxon>Cyclobacteriaceae</taxon>
        <taxon>Negadavirga</taxon>
    </lineage>
</organism>
<sequence>MINRLIISLASILSSLVLAYAHLKEGWKIRNGLDPDNAEIPENIHILSTTGVITETAAFVFGFLFLIIGLLAILFSWLKYWHAVFFCFVAAMLAIWVRVMVGAG</sequence>
<dbReference type="RefSeq" id="WP_377060292.1">
    <property type="nucleotide sequence ID" value="NZ_JBHSJJ010000001.1"/>
</dbReference>
<keyword evidence="1" id="KW-0472">Membrane</keyword>
<reference evidence="3" key="1">
    <citation type="journal article" date="2019" name="Int. J. Syst. Evol. Microbiol.">
        <title>The Global Catalogue of Microorganisms (GCM) 10K type strain sequencing project: providing services to taxonomists for standard genome sequencing and annotation.</title>
        <authorList>
            <consortium name="The Broad Institute Genomics Platform"/>
            <consortium name="The Broad Institute Genome Sequencing Center for Infectious Disease"/>
            <person name="Wu L."/>
            <person name="Ma J."/>
        </authorList>
    </citation>
    <scope>NUCLEOTIDE SEQUENCE [LARGE SCALE GENOMIC DNA]</scope>
    <source>
        <strain evidence="3">CGMCC 4.7466</strain>
    </source>
</reference>
<keyword evidence="1" id="KW-0812">Transmembrane</keyword>
<accession>A0ABV9SUP0</accession>
<evidence type="ECO:0000313" key="2">
    <source>
        <dbReference type="EMBL" id="MFC4870070.1"/>
    </source>
</evidence>
<name>A0ABV9SUP0_9BACT</name>
<dbReference type="Proteomes" id="UP001595818">
    <property type="component" value="Unassembled WGS sequence"/>
</dbReference>
<keyword evidence="1" id="KW-1133">Transmembrane helix</keyword>
<protein>
    <submittedName>
        <fullName evidence="2">Uncharacterized protein</fullName>
    </submittedName>
</protein>
<evidence type="ECO:0000256" key="1">
    <source>
        <dbReference type="SAM" id="Phobius"/>
    </source>
</evidence>
<evidence type="ECO:0000313" key="3">
    <source>
        <dbReference type="Proteomes" id="UP001595818"/>
    </source>
</evidence>
<comment type="caution">
    <text evidence="2">The sequence shown here is derived from an EMBL/GenBank/DDBJ whole genome shotgun (WGS) entry which is preliminary data.</text>
</comment>
<dbReference type="EMBL" id="JBHSJJ010000001">
    <property type="protein sequence ID" value="MFC4870070.1"/>
    <property type="molecule type" value="Genomic_DNA"/>
</dbReference>
<keyword evidence="3" id="KW-1185">Reference proteome</keyword>
<feature type="transmembrane region" description="Helical" evidence="1">
    <location>
        <begin position="83"/>
        <end position="101"/>
    </location>
</feature>